<dbReference type="EnsemblMetazoa" id="GMOY004965-RA">
    <property type="protein sequence ID" value="GMOY004965-PA"/>
    <property type="gene ID" value="GMOY004965"/>
</dbReference>
<dbReference type="Gene3D" id="1.10.340.70">
    <property type="match status" value="1"/>
</dbReference>
<dbReference type="EMBL" id="CCAG010005223">
    <property type="status" value="NOT_ANNOTATED_CDS"/>
    <property type="molecule type" value="Genomic_DNA"/>
</dbReference>
<organism evidence="3 4">
    <name type="scientific">Glossina morsitans morsitans</name>
    <name type="common">Savannah tsetse fly</name>
    <dbReference type="NCBI Taxonomy" id="37546"/>
    <lineage>
        <taxon>Eukaryota</taxon>
        <taxon>Metazoa</taxon>
        <taxon>Ecdysozoa</taxon>
        <taxon>Arthropoda</taxon>
        <taxon>Hexapoda</taxon>
        <taxon>Insecta</taxon>
        <taxon>Pterygota</taxon>
        <taxon>Neoptera</taxon>
        <taxon>Endopterygota</taxon>
        <taxon>Diptera</taxon>
        <taxon>Brachycera</taxon>
        <taxon>Muscomorpha</taxon>
        <taxon>Hippoboscoidea</taxon>
        <taxon>Glossinidae</taxon>
        <taxon>Glossina</taxon>
    </lineage>
</organism>
<reference evidence="3" key="1">
    <citation type="submission" date="2020-05" db="UniProtKB">
        <authorList>
            <consortium name="EnsemblMetazoa"/>
        </authorList>
    </citation>
    <scope>IDENTIFICATION</scope>
    <source>
        <strain evidence="3">Yale</strain>
    </source>
</reference>
<dbReference type="InterPro" id="IPR041588">
    <property type="entry name" value="Integrase_H2C2"/>
</dbReference>
<keyword evidence="4" id="KW-1185">Reference proteome</keyword>
<dbReference type="PANTHER" id="PTHR37984:SF5">
    <property type="entry name" value="PROTEIN NYNRIN-LIKE"/>
    <property type="match status" value="1"/>
</dbReference>
<name>A0A1B0FM97_GLOMM</name>
<proteinExistence type="predicted"/>
<evidence type="ECO:0000259" key="2">
    <source>
        <dbReference type="Pfam" id="PF17921"/>
    </source>
</evidence>
<dbReference type="AlphaFoldDB" id="A0A1B0FM97"/>
<dbReference type="VEuPathDB" id="VectorBase:GMOY004965"/>
<dbReference type="InterPro" id="IPR050951">
    <property type="entry name" value="Retrovirus_Pol_polyprotein"/>
</dbReference>
<evidence type="ECO:0000256" key="1">
    <source>
        <dbReference type="ARBA" id="ARBA00012493"/>
    </source>
</evidence>
<evidence type="ECO:0000313" key="3">
    <source>
        <dbReference type="EnsemblMetazoa" id="GMOY004965-PA"/>
    </source>
</evidence>
<protein>
    <recommendedName>
        <fullName evidence="1">RNA-directed DNA polymerase</fullName>
        <ecNumber evidence="1">2.7.7.49</ecNumber>
    </recommendedName>
</protein>
<dbReference type="Pfam" id="PF17921">
    <property type="entry name" value="Integrase_H2C2"/>
    <property type="match status" value="1"/>
</dbReference>
<dbReference type="GO" id="GO:0003964">
    <property type="term" value="F:RNA-directed DNA polymerase activity"/>
    <property type="evidence" value="ECO:0007669"/>
    <property type="project" value="UniProtKB-EC"/>
</dbReference>
<dbReference type="PANTHER" id="PTHR37984">
    <property type="entry name" value="PROTEIN CBG26694"/>
    <property type="match status" value="1"/>
</dbReference>
<dbReference type="Proteomes" id="UP000092444">
    <property type="component" value="Unassembled WGS sequence"/>
</dbReference>
<accession>A0A1B0FM97</accession>
<feature type="domain" description="Integrase zinc-binding" evidence="2">
    <location>
        <begin position="39"/>
        <end position="80"/>
    </location>
</feature>
<dbReference type="STRING" id="37546.A0A1B0FM97"/>
<sequence length="80" mass="9449">MSKIFPKKLVNKIFVPFEYRKNELSIEYGCILSDFRVVIPIKLRTKVLTELHSSHFGIVKIKTMARSYIWVPIMHRGIEN</sequence>
<dbReference type="EC" id="2.7.7.49" evidence="1"/>
<evidence type="ECO:0000313" key="4">
    <source>
        <dbReference type="Proteomes" id="UP000092444"/>
    </source>
</evidence>